<comment type="caution">
    <text evidence="1">The sequence shown here is derived from an EMBL/GenBank/DDBJ whole genome shotgun (WGS) entry which is preliminary data.</text>
</comment>
<protein>
    <submittedName>
        <fullName evidence="1">Uncharacterized protein</fullName>
    </submittedName>
</protein>
<dbReference type="EMBL" id="CM041545">
    <property type="protein sequence ID" value="KAI3361903.1"/>
    <property type="molecule type" value="Genomic_DNA"/>
</dbReference>
<organism evidence="1 2">
    <name type="scientific">Scortum barcoo</name>
    <name type="common">barcoo grunter</name>
    <dbReference type="NCBI Taxonomy" id="214431"/>
    <lineage>
        <taxon>Eukaryota</taxon>
        <taxon>Metazoa</taxon>
        <taxon>Chordata</taxon>
        <taxon>Craniata</taxon>
        <taxon>Vertebrata</taxon>
        <taxon>Euteleostomi</taxon>
        <taxon>Actinopterygii</taxon>
        <taxon>Neopterygii</taxon>
        <taxon>Teleostei</taxon>
        <taxon>Neoteleostei</taxon>
        <taxon>Acanthomorphata</taxon>
        <taxon>Eupercaria</taxon>
        <taxon>Centrarchiformes</taxon>
        <taxon>Terapontoidei</taxon>
        <taxon>Terapontidae</taxon>
        <taxon>Scortum</taxon>
    </lineage>
</organism>
<reference evidence="1" key="1">
    <citation type="submission" date="2022-04" db="EMBL/GenBank/DDBJ databases">
        <title>Jade perch genome.</title>
        <authorList>
            <person name="Chao B."/>
        </authorList>
    </citation>
    <scope>NUCLEOTIDE SEQUENCE</scope>
    <source>
        <strain evidence="1">CB-2022</strain>
    </source>
</reference>
<evidence type="ECO:0000313" key="2">
    <source>
        <dbReference type="Proteomes" id="UP000831701"/>
    </source>
</evidence>
<evidence type="ECO:0000313" key="1">
    <source>
        <dbReference type="EMBL" id="KAI3361903.1"/>
    </source>
</evidence>
<sequence>MEAENMVHSDPASLGNLNTNTSSRYQDIISKSVLIQSGSPAVYQLKPKKEKIGTLRRMTLGEKKVKKINKTILLVGETGTGKSTLINALVNYAMGVKWEDDVWFQIVEDKPDNNEEEEKKKDDKDKSDKKDKDEDEEGQGESQTSDVIVYQIFGFEDETLPYSLTIIDTPGYGNTRGIEQDELVSQRLLDWFRSDDGVYEINAVGLVLKATENRVSDRLRYIFDSVLSLFGKNLEKNIVALITHSDGVTPENALKALKYAKIKCAKDEDNEPVHFLFNNRQNTQKTKKNKVALKSAWDISMEGMSQFTDFLKETPSKNLITTVDVLNERIRLKACIQNLKERVEFIEKKQKEIKQTQEALKKHENELKKNENFTVEVDEVYKDKQPIDCGMWALLLIGYRGAVSCNYCEENCHYPGCTLAWYPKHCQVMKGGRCTVCTGKCPVSSHVKENWIYVTKTRKVRMTHKDMKMKYEEDKADCEKTTSLLENLEKKMKELEKDKDHLLEKSFQHVVKLEQIALNVDSLSTQVHLDFLIEKMKEKGDKEKVQKLEEMKSRVDERARVVLRTSSLSADIKPAVCSFSTSENFVKPTGEQQIVEDDNKSQSESQTSDVIVYQIFSFEDETLPYSLTIIDTPGYGDTRGIEQDEIVSERLLDWFCSEDRVYEINAVGLVLKAAENREEIKQTQEDLERNKEDIKSLLENLENKVEELEKDKDHLLEESFQHVVKLEQIALNVDSLSTQVHFDFLIEKMKEKGDKEKVQKLEETKSRVDILKSGMHCMGLIIVRYEAHYGGVVCKLYDGVCGVDGRTVTGEESEEGWAEHAALWCACVQDQCRGCVVPDSHHLRPVALVMFSFAPLSSVFTSKLSIYCVFLHRAKVATSRPADQLILDRQRQDAARDKVLELTKSQQSGHISSSWLQSSDARFLRGALERRVQAALNQQEVQTQERRDRLRALLEEEEQQLLQEMEEKMETSVERQAKMRERAKTLRERRERDRQQLVSDKLEQLFRNQCEELRTVQSRRREQQVCSERAAQVIGRQERLQLQQQEEKMFDELWEADRRAKEERETQRVQRQQERNLRQLDVIRSQMEAAEQQRQKQRELREEEAALMLQQQEMQQLQQQREQQKKLQDQQTRRRLLDQGFQMKMKRLAREQQDELQMDLNILQMLLKQESDEKQEAAQRKL</sequence>
<accession>A0ACB8W364</accession>
<keyword evidence="2" id="KW-1185">Reference proteome</keyword>
<gene>
    <name evidence="1" type="ORF">L3Q82_002222</name>
</gene>
<name>A0ACB8W364_9TELE</name>
<proteinExistence type="predicted"/>
<dbReference type="Proteomes" id="UP000831701">
    <property type="component" value="Chromosome 15"/>
</dbReference>